<evidence type="ECO:0000313" key="1">
    <source>
        <dbReference type="EMBL" id="CAG8547248.1"/>
    </source>
</evidence>
<reference evidence="1" key="1">
    <citation type="submission" date="2021-06" db="EMBL/GenBank/DDBJ databases">
        <authorList>
            <person name="Kallberg Y."/>
            <person name="Tangrot J."/>
            <person name="Rosling A."/>
        </authorList>
    </citation>
    <scope>NUCLEOTIDE SEQUENCE</scope>
    <source>
        <strain evidence="1">MT106</strain>
    </source>
</reference>
<sequence>MVNEKFIPIENKKPFETVYELKNEVEEIRLPMLSEITDKDGKVKLPPELIEKLRDPNARFRTDLVVCPVGYEEWDVLKVSCLSSGCNNSSITTGCTNRGTDQATLAEALLLVLSSDKGVSEDFARLFLKNAKERQTEPIKREDLAQSGRIRGFMETALLALDNELTQSLLDIYNVLNNQGKEFSERTSNEAGENISRMTPEERRRNFYNTFIASQKMMEVAKARQKELEGKTYEDMEIKNPFSGNPDKGKKLFGQIKNKQSANPSSVNLDKVVENLKADPKNY</sequence>
<evidence type="ECO:0000313" key="2">
    <source>
        <dbReference type="Proteomes" id="UP000789831"/>
    </source>
</evidence>
<name>A0A9N9AZK5_9GLOM</name>
<comment type="caution">
    <text evidence="1">The sequence shown here is derived from an EMBL/GenBank/DDBJ whole genome shotgun (WGS) entry which is preliminary data.</text>
</comment>
<keyword evidence="2" id="KW-1185">Reference proteome</keyword>
<dbReference type="Proteomes" id="UP000789831">
    <property type="component" value="Unassembled WGS sequence"/>
</dbReference>
<dbReference type="AlphaFoldDB" id="A0A9N9AZK5"/>
<organism evidence="1 2">
    <name type="scientific">Ambispora gerdemannii</name>
    <dbReference type="NCBI Taxonomy" id="144530"/>
    <lineage>
        <taxon>Eukaryota</taxon>
        <taxon>Fungi</taxon>
        <taxon>Fungi incertae sedis</taxon>
        <taxon>Mucoromycota</taxon>
        <taxon>Glomeromycotina</taxon>
        <taxon>Glomeromycetes</taxon>
        <taxon>Archaeosporales</taxon>
        <taxon>Ambisporaceae</taxon>
        <taxon>Ambispora</taxon>
    </lineage>
</organism>
<dbReference type="EMBL" id="CAJVPL010001020">
    <property type="protein sequence ID" value="CAG8547248.1"/>
    <property type="molecule type" value="Genomic_DNA"/>
</dbReference>
<proteinExistence type="predicted"/>
<gene>
    <name evidence="1" type="ORF">AGERDE_LOCUS6481</name>
</gene>
<dbReference type="OrthoDB" id="10567724at2759"/>
<accession>A0A9N9AZK5</accession>
<protein>
    <submittedName>
        <fullName evidence="1">12621_t:CDS:1</fullName>
    </submittedName>
</protein>